<name>A0A0B7MHR7_9FIRM</name>
<reference evidence="3" key="1">
    <citation type="submission" date="2015-01" db="EMBL/GenBank/DDBJ databases">
        <authorList>
            <person name="Manzoor Shahid"/>
            <person name="Zubair Saima"/>
        </authorList>
    </citation>
    <scope>NUCLEOTIDE SEQUENCE [LARGE SCALE GENOMIC DNA]</scope>
    <source>
        <strain evidence="3">Sp3</strain>
    </source>
</reference>
<evidence type="ECO:0000313" key="2">
    <source>
        <dbReference type="EMBL" id="CEO87728.1"/>
    </source>
</evidence>
<accession>A0A0B7MHR7</accession>
<sequence>MTFPTITSFMKKTISLMNFSSSFYINFDAQSIEHDFLLLNKIAEDHGRFLSEDSVDDYFYRSFLQYQCQMARASTMKKIILDVTAVVLFPFYIAVALIYKLMVSSNITDENKKPIAVSAVNIRNDLIQKSLTEKYTIISSKKNRIILDRNGLLFLRSLFHMFPTHPYFILKCMVKISMYSYHCKIYNPEAIMAASEYSFTSSILTCYLEQQKIKHINIMHGEKIYNIRDSFFRFSEFFCLGSVLC</sequence>
<keyword evidence="1" id="KW-1133">Transmembrane helix</keyword>
<dbReference type="Proteomes" id="UP000046155">
    <property type="component" value="Unassembled WGS sequence"/>
</dbReference>
<gene>
    <name evidence="2" type="ORF">SSCH_1200003</name>
</gene>
<organism evidence="2 3">
    <name type="scientific">Syntrophaceticus schinkii</name>
    <dbReference type="NCBI Taxonomy" id="499207"/>
    <lineage>
        <taxon>Bacteria</taxon>
        <taxon>Bacillati</taxon>
        <taxon>Bacillota</taxon>
        <taxon>Clostridia</taxon>
        <taxon>Thermoanaerobacterales</taxon>
        <taxon>Thermoanaerobacterales Family III. Incertae Sedis</taxon>
        <taxon>Syntrophaceticus</taxon>
    </lineage>
</organism>
<protein>
    <submittedName>
        <fullName evidence="2">Uncharacterized protein</fullName>
    </submittedName>
</protein>
<dbReference type="AlphaFoldDB" id="A0A0B7MHR7"/>
<proteinExistence type="predicted"/>
<dbReference type="EMBL" id="CDRZ01000025">
    <property type="protein sequence ID" value="CEO87728.1"/>
    <property type="molecule type" value="Genomic_DNA"/>
</dbReference>
<keyword evidence="1" id="KW-0812">Transmembrane</keyword>
<evidence type="ECO:0000256" key="1">
    <source>
        <dbReference type="SAM" id="Phobius"/>
    </source>
</evidence>
<feature type="transmembrane region" description="Helical" evidence="1">
    <location>
        <begin position="79"/>
        <end position="99"/>
    </location>
</feature>
<evidence type="ECO:0000313" key="3">
    <source>
        <dbReference type="Proteomes" id="UP000046155"/>
    </source>
</evidence>
<keyword evidence="1" id="KW-0472">Membrane</keyword>
<keyword evidence="3" id="KW-1185">Reference proteome</keyword>